<keyword evidence="1" id="KW-0479">Metal-binding</keyword>
<evidence type="ECO:0000256" key="3">
    <source>
        <dbReference type="ARBA" id="ARBA00023002"/>
    </source>
</evidence>
<dbReference type="Gene3D" id="2.40.180.10">
    <property type="entry name" value="Catalase core domain"/>
    <property type="match status" value="1"/>
</dbReference>
<dbReference type="CTD" id="20241912"/>
<dbReference type="InterPro" id="IPR036226">
    <property type="entry name" value="LipOase_C_sf"/>
</dbReference>
<dbReference type="PROSITE" id="PS50095">
    <property type="entry name" value="PLAT"/>
    <property type="match status" value="1"/>
</dbReference>
<dbReference type="Proteomes" id="UP000030746">
    <property type="component" value="Unassembled WGS sequence"/>
</dbReference>
<dbReference type="HOGENOM" id="CLU_004282_3_2_1"/>
<dbReference type="InterPro" id="IPR000907">
    <property type="entry name" value="LipOase"/>
</dbReference>
<dbReference type="PROSITE" id="PS51393">
    <property type="entry name" value="LIPOXYGENASE_3"/>
    <property type="match status" value="1"/>
</dbReference>
<keyword evidence="2" id="KW-0223">Dioxygenase</keyword>
<dbReference type="GO" id="GO:0034440">
    <property type="term" value="P:lipid oxidation"/>
    <property type="evidence" value="ECO:0007669"/>
    <property type="project" value="InterPro"/>
</dbReference>
<dbReference type="EMBL" id="KB200130">
    <property type="protein sequence ID" value="ESP02739.1"/>
    <property type="molecule type" value="Genomic_DNA"/>
</dbReference>
<dbReference type="InterPro" id="IPR001024">
    <property type="entry name" value="PLAT/LH2_dom"/>
</dbReference>
<dbReference type="GO" id="GO:0016702">
    <property type="term" value="F:oxidoreductase activity, acting on single donors with incorporation of molecular oxygen, incorporation of two atoms of oxygen"/>
    <property type="evidence" value="ECO:0007669"/>
    <property type="project" value="InterPro"/>
</dbReference>
<dbReference type="PANTHER" id="PTHR11771">
    <property type="entry name" value="LIPOXYGENASE"/>
    <property type="match status" value="1"/>
</dbReference>
<organism evidence="8 9">
    <name type="scientific">Lottia gigantea</name>
    <name type="common">Giant owl limpet</name>
    <dbReference type="NCBI Taxonomy" id="225164"/>
    <lineage>
        <taxon>Eukaryota</taxon>
        <taxon>Metazoa</taxon>
        <taxon>Spiralia</taxon>
        <taxon>Lophotrochozoa</taxon>
        <taxon>Mollusca</taxon>
        <taxon>Gastropoda</taxon>
        <taxon>Patellogastropoda</taxon>
        <taxon>Lottioidea</taxon>
        <taxon>Lottiidae</taxon>
        <taxon>Lottia</taxon>
    </lineage>
</organism>
<reference evidence="8 9" key="1">
    <citation type="journal article" date="2013" name="Nature">
        <title>Insights into bilaterian evolution from three spiralian genomes.</title>
        <authorList>
            <person name="Simakov O."/>
            <person name="Marletaz F."/>
            <person name="Cho S.J."/>
            <person name="Edsinger-Gonzales E."/>
            <person name="Havlak P."/>
            <person name="Hellsten U."/>
            <person name="Kuo D.H."/>
            <person name="Larsson T."/>
            <person name="Lv J."/>
            <person name="Arendt D."/>
            <person name="Savage R."/>
            <person name="Osoegawa K."/>
            <person name="de Jong P."/>
            <person name="Grimwood J."/>
            <person name="Chapman J.A."/>
            <person name="Shapiro H."/>
            <person name="Aerts A."/>
            <person name="Otillar R.P."/>
            <person name="Terry A.Y."/>
            <person name="Boore J.L."/>
            <person name="Grigoriev I.V."/>
            <person name="Lindberg D.R."/>
            <person name="Seaver E.C."/>
            <person name="Weisblat D.A."/>
            <person name="Putnam N.H."/>
            <person name="Rokhsar D.S."/>
        </authorList>
    </citation>
    <scope>NUCLEOTIDE SEQUENCE [LARGE SCALE GENOMIC DNA]</scope>
</reference>
<sequence length="666" mass="76382">MEHKELRDLYINVSTGDKKYAGTDASVKIILHDNQGRCTKDIVLDNFFRNDFERGRMDVFHIRKKKLAPLGKIDKIEIWRDDAGLLSDWYVDRIVIEDRENIQVYEFPIFRWIKAKLRYKIKHLDTSLPQLDEHLDQRKMELEDKRKQYEICQKEKGLPVQWDIVSTKADLLTKSKIVKFFSGPWDQVEDVKNLYSDCVFHLPRGADGWKDDLYFANQRIASVNSGVIELCTAIPEKLAVTEEMLKPILEGNSLQYLLDNKRLFIIDFEILEGIHTKPDQFVRKEKNQNVYDHFNVCAPIALFMVDNNQQLRPIAIQLYQQPSSKNPVFLPSDHPNTWLLAKMWFNNADSTYHQALAHLGYTHLLMEGVTVATHRNLSGSHPLFKLLAPHFLYIIAINARGIVKLLAPGGWVDAVMNCGSRGVFDLIKKGIDKWRLDKEGCLPDDLKSRGLDDPNVLPGYHFRDDALLLYNAIQKYASEYVNLYYDGGDKIADDWELQGWGRELVMERESGGVGLKGLPHNGTFRTQDDIVKVVTCVIYTCSVVHAATNFPQYEEYGFPPNYPATFKGTPPTTKDHVDEKQILSCLPSKENSLDVMVVTKVLSAKGTNSLGDFELMYIADPNAKRVVEAFRADLKKISGIIKERNITRRIPYIYLDPEIIPNSISI</sequence>
<evidence type="ECO:0000256" key="1">
    <source>
        <dbReference type="ARBA" id="ARBA00022723"/>
    </source>
</evidence>
<evidence type="ECO:0000313" key="9">
    <source>
        <dbReference type="Proteomes" id="UP000030746"/>
    </source>
</evidence>
<dbReference type="PROSITE" id="PS00081">
    <property type="entry name" value="LIPOXYGENASE_2"/>
    <property type="match status" value="1"/>
</dbReference>
<dbReference type="OrthoDB" id="407298at2759"/>
<dbReference type="InterPro" id="IPR036392">
    <property type="entry name" value="PLAT/LH2_dom_sf"/>
</dbReference>
<dbReference type="AlphaFoldDB" id="V4AFD1"/>
<dbReference type="GeneID" id="20241912"/>
<evidence type="ECO:0000256" key="4">
    <source>
        <dbReference type="ARBA" id="ARBA00023098"/>
    </source>
</evidence>
<evidence type="ECO:0000256" key="5">
    <source>
        <dbReference type="PROSITE-ProRule" id="PRU00152"/>
    </source>
</evidence>
<gene>
    <name evidence="8" type="ORF">LOTGIDRAFT_171808</name>
</gene>
<feature type="domain" description="Lipoxygenase" evidence="7">
    <location>
        <begin position="155"/>
        <end position="666"/>
    </location>
</feature>
<evidence type="ECO:0000259" key="6">
    <source>
        <dbReference type="PROSITE" id="PS50095"/>
    </source>
</evidence>
<dbReference type="RefSeq" id="XP_009046623.1">
    <property type="nucleotide sequence ID" value="XM_009048375.1"/>
</dbReference>
<protein>
    <recommendedName>
        <fullName evidence="10">Lipoxygenase domain-containing protein</fullName>
    </recommendedName>
</protein>
<dbReference type="SUPFAM" id="SSF48484">
    <property type="entry name" value="Lipoxigenase"/>
    <property type="match status" value="1"/>
</dbReference>
<evidence type="ECO:0000259" key="7">
    <source>
        <dbReference type="PROSITE" id="PS51393"/>
    </source>
</evidence>
<dbReference type="KEGG" id="lgi:LOTGIDRAFT_171808"/>
<proteinExistence type="predicted"/>
<keyword evidence="4" id="KW-0443">Lipid metabolism</keyword>
<dbReference type="InterPro" id="IPR020834">
    <property type="entry name" value="LipOase_CS"/>
</dbReference>
<dbReference type="Pfam" id="PF00305">
    <property type="entry name" value="Lipoxygenase"/>
    <property type="match status" value="1"/>
</dbReference>
<dbReference type="PRINTS" id="PR00087">
    <property type="entry name" value="LIPOXYGENASE"/>
</dbReference>
<dbReference type="OMA" id="SHYMRTH"/>
<dbReference type="SUPFAM" id="SSF49723">
    <property type="entry name" value="Lipase/lipooxygenase domain (PLAT/LH2 domain)"/>
    <property type="match status" value="1"/>
</dbReference>
<dbReference type="GO" id="GO:0046872">
    <property type="term" value="F:metal ion binding"/>
    <property type="evidence" value="ECO:0007669"/>
    <property type="project" value="UniProtKB-KW"/>
</dbReference>
<dbReference type="STRING" id="225164.V4AFD1"/>
<accession>V4AFD1</accession>
<feature type="domain" description="PLAT" evidence="6">
    <location>
        <begin position="7"/>
        <end position="127"/>
    </location>
</feature>
<evidence type="ECO:0000256" key="2">
    <source>
        <dbReference type="ARBA" id="ARBA00022964"/>
    </source>
</evidence>
<evidence type="ECO:0008006" key="10">
    <source>
        <dbReference type="Google" id="ProtNLM"/>
    </source>
</evidence>
<comment type="caution">
    <text evidence="5">Lacks conserved residue(s) required for the propagation of feature annotation.</text>
</comment>
<keyword evidence="9" id="KW-1185">Reference proteome</keyword>
<dbReference type="Gene3D" id="1.20.245.10">
    <property type="entry name" value="Lipoxygenase-1, Domain 5"/>
    <property type="match status" value="1"/>
</dbReference>
<dbReference type="Gene3D" id="3.10.450.60">
    <property type="match status" value="1"/>
</dbReference>
<dbReference type="SMART" id="SM00308">
    <property type="entry name" value="LH2"/>
    <property type="match status" value="1"/>
</dbReference>
<dbReference type="Pfam" id="PF01477">
    <property type="entry name" value="PLAT"/>
    <property type="match status" value="1"/>
</dbReference>
<dbReference type="InterPro" id="IPR013819">
    <property type="entry name" value="LipOase_C"/>
</dbReference>
<name>V4AFD1_LOTGI</name>
<keyword evidence="3" id="KW-0560">Oxidoreductase</keyword>
<evidence type="ECO:0000313" key="8">
    <source>
        <dbReference type="EMBL" id="ESP02739.1"/>
    </source>
</evidence>